<dbReference type="InterPro" id="IPR001451">
    <property type="entry name" value="Hexapep"/>
</dbReference>
<comment type="caution">
    <text evidence="1">The sequence shown here is derived from an EMBL/GenBank/DDBJ whole genome shotgun (WGS) entry which is preliminary data.</text>
</comment>
<dbReference type="Pfam" id="PF00132">
    <property type="entry name" value="Hexapep"/>
    <property type="match status" value="1"/>
</dbReference>
<dbReference type="PROSITE" id="PS00101">
    <property type="entry name" value="HEXAPEP_TRANSFERASES"/>
    <property type="match status" value="1"/>
</dbReference>
<dbReference type="RefSeq" id="WP_217451446.1">
    <property type="nucleotide sequence ID" value="NZ_CADEPK010000214.1"/>
</dbReference>
<dbReference type="PANTHER" id="PTHR43300:SF11">
    <property type="entry name" value="ACETYLTRANSFERASE RV3034C-RELATED"/>
    <property type="match status" value="1"/>
</dbReference>
<dbReference type="CDD" id="cd03349">
    <property type="entry name" value="LbH_XAT"/>
    <property type="match status" value="1"/>
</dbReference>
<protein>
    <submittedName>
        <fullName evidence="1">Acetyltransferase-like isoleucine patch superfamily enzyme</fullName>
    </submittedName>
</protein>
<dbReference type="PANTHER" id="PTHR43300">
    <property type="entry name" value="ACETYLTRANSFERASE"/>
    <property type="match status" value="1"/>
</dbReference>
<sequence>MGIVKKIAKLFLSRYLAIKTKSVIKSNCRLNFNTSLEGRNVINRNVHILNSRIGYGTYIEENSRLSNSLIGKYCSIAQNVKVIAGRHPTKVFVTTHPAFFSTKQQAGFSYVKENLFEENNYADKEKNYAVTIGNDVWIGADVNILEGVNIGDGVVIATGAVVVQDLEPYNIYGGVPAKKIGERFTEAEKMFLLNFKWWENDKKWIEENAGSFTDIDKFIKKHSKRIK</sequence>
<keyword evidence="2" id="KW-1185">Reference proteome</keyword>
<organism evidence="1 2">
    <name type="scientific">Metabacillus niabensis</name>
    <dbReference type="NCBI Taxonomy" id="324854"/>
    <lineage>
        <taxon>Bacteria</taxon>
        <taxon>Bacillati</taxon>
        <taxon>Bacillota</taxon>
        <taxon>Bacilli</taxon>
        <taxon>Bacillales</taxon>
        <taxon>Bacillaceae</taxon>
        <taxon>Metabacillus</taxon>
    </lineage>
</organism>
<reference evidence="1 2" key="1">
    <citation type="submission" date="2023-07" db="EMBL/GenBank/DDBJ databases">
        <title>Genomic Encyclopedia of Type Strains, Phase IV (KMG-IV): sequencing the most valuable type-strain genomes for metagenomic binning, comparative biology and taxonomic classification.</title>
        <authorList>
            <person name="Goeker M."/>
        </authorList>
    </citation>
    <scope>NUCLEOTIDE SEQUENCE [LARGE SCALE GENOMIC DNA]</scope>
    <source>
        <strain evidence="1 2">DSM 17723</strain>
    </source>
</reference>
<accession>A0ABT9Z496</accession>
<dbReference type="InterPro" id="IPR018357">
    <property type="entry name" value="Hexapep_transf_CS"/>
</dbReference>
<dbReference type="Proteomes" id="UP001232245">
    <property type="component" value="Unassembled WGS sequence"/>
</dbReference>
<evidence type="ECO:0000313" key="1">
    <source>
        <dbReference type="EMBL" id="MDQ0226815.1"/>
    </source>
</evidence>
<proteinExistence type="predicted"/>
<dbReference type="EMBL" id="JAUSTZ010000006">
    <property type="protein sequence ID" value="MDQ0226815.1"/>
    <property type="molecule type" value="Genomic_DNA"/>
</dbReference>
<gene>
    <name evidence="1" type="ORF">J2S02_003160</name>
</gene>
<dbReference type="InterPro" id="IPR050179">
    <property type="entry name" value="Trans_hexapeptide_repeat"/>
</dbReference>
<name>A0ABT9Z496_9BACI</name>
<evidence type="ECO:0000313" key="2">
    <source>
        <dbReference type="Proteomes" id="UP001232245"/>
    </source>
</evidence>